<gene>
    <name evidence="1" type="ORF">GT755_12185</name>
</gene>
<dbReference type="RefSeq" id="WP_161479810.1">
    <property type="nucleotide sequence ID" value="NZ_WXEW01000003.1"/>
</dbReference>
<evidence type="ECO:0000313" key="2">
    <source>
        <dbReference type="Proteomes" id="UP000479526"/>
    </source>
</evidence>
<comment type="caution">
    <text evidence="1">The sequence shown here is derived from an EMBL/GenBank/DDBJ whole genome shotgun (WGS) entry which is preliminary data.</text>
</comment>
<evidence type="ECO:0000313" key="1">
    <source>
        <dbReference type="EMBL" id="NAS22440.1"/>
    </source>
</evidence>
<sequence length="59" mass="6368">MTAPRRLCRTPDEIFQAGWDDGMTDPPLTPEQRTRIAALLAPHVRAAIAASSLADRPAA</sequence>
<accession>A0A7C9J326</accession>
<protein>
    <submittedName>
        <fullName evidence="1">Uncharacterized protein</fullName>
    </submittedName>
</protein>
<dbReference type="EMBL" id="WXEW01000003">
    <property type="protein sequence ID" value="NAS22440.1"/>
    <property type="molecule type" value="Genomic_DNA"/>
</dbReference>
<dbReference type="AlphaFoldDB" id="A0A7C9J326"/>
<keyword evidence="2" id="KW-1185">Reference proteome</keyword>
<proteinExistence type="predicted"/>
<organism evidence="1 2">
    <name type="scientific">Herbidospora solisilvae</name>
    <dbReference type="NCBI Taxonomy" id="2696284"/>
    <lineage>
        <taxon>Bacteria</taxon>
        <taxon>Bacillati</taxon>
        <taxon>Actinomycetota</taxon>
        <taxon>Actinomycetes</taxon>
        <taxon>Streptosporangiales</taxon>
        <taxon>Streptosporangiaceae</taxon>
        <taxon>Herbidospora</taxon>
    </lineage>
</organism>
<dbReference type="Proteomes" id="UP000479526">
    <property type="component" value="Unassembled WGS sequence"/>
</dbReference>
<name>A0A7C9J326_9ACTN</name>
<reference evidence="1 2" key="1">
    <citation type="submission" date="2020-01" db="EMBL/GenBank/DDBJ databases">
        <title>Herbidospora sp. NEAU-GS84 nov., a novel actinomycete isolated from soil.</title>
        <authorList>
            <person name="Han L."/>
        </authorList>
    </citation>
    <scope>NUCLEOTIDE SEQUENCE [LARGE SCALE GENOMIC DNA]</scope>
    <source>
        <strain evidence="1 2">NEAU-GS84</strain>
    </source>
</reference>